<dbReference type="RefSeq" id="WP_156719366.1">
    <property type="nucleotide sequence ID" value="NZ_CACRUF010000018.1"/>
</dbReference>
<feature type="transmembrane region" description="Helical" evidence="1">
    <location>
        <begin position="44"/>
        <end position="63"/>
    </location>
</feature>
<proteinExistence type="predicted"/>
<organism evidence="2">
    <name type="scientific">Veillonella dispar</name>
    <dbReference type="NCBI Taxonomy" id="39778"/>
    <lineage>
        <taxon>Bacteria</taxon>
        <taxon>Bacillati</taxon>
        <taxon>Bacillota</taxon>
        <taxon>Negativicutes</taxon>
        <taxon>Veillonellales</taxon>
        <taxon>Veillonellaceae</taxon>
        <taxon>Veillonella</taxon>
    </lineage>
</organism>
<keyword evidence="1" id="KW-1133">Transmembrane helix</keyword>
<feature type="transmembrane region" description="Helical" evidence="1">
    <location>
        <begin position="6"/>
        <end position="23"/>
    </location>
</feature>
<dbReference type="AlphaFoldDB" id="A0A6N3AG69"/>
<reference evidence="2" key="1">
    <citation type="submission" date="2019-11" db="EMBL/GenBank/DDBJ databases">
        <authorList>
            <person name="Feng L."/>
        </authorList>
    </citation>
    <scope>NUCLEOTIDE SEQUENCE</scope>
    <source>
        <strain evidence="2">VdisparLFYP95</strain>
    </source>
</reference>
<feature type="transmembrane region" description="Helical" evidence="1">
    <location>
        <begin position="107"/>
        <end position="125"/>
    </location>
</feature>
<evidence type="ECO:0000256" key="1">
    <source>
        <dbReference type="SAM" id="Phobius"/>
    </source>
</evidence>
<name>A0A6N3AG69_9FIRM</name>
<protein>
    <recommendedName>
        <fullName evidence="3">DUF4181 domain-containing protein</fullName>
    </recommendedName>
</protein>
<sequence length="130" mass="15359">MSKLGILGYFFVFISISLSIGLYKIEIRKCSFDEKYEYMKKHRIFGSLTKYLSIISIISLVVLNLKFLMDKDYKFIVDYGSIWLIFFFFTILTGFCQKRDSIYFKEGFIAAFSALWGIIVFAYAFRKVLF</sequence>
<evidence type="ECO:0000313" key="2">
    <source>
        <dbReference type="EMBL" id="VYT91224.1"/>
    </source>
</evidence>
<keyword evidence="1" id="KW-0472">Membrane</keyword>
<gene>
    <name evidence="2" type="ORF">VDLFYP95_01031</name>
</gene>
<keyword evidence="1" id="KW-0812">Transmembrane</keyword>
<evidence type="ECO:0008006" key="3">
    <source>
        <dbReference type="Google" id="ProtNLM"/>
    </source>
</evidence>
<dbReference type="EMBL" id="CACRUF010000018">
    <property type="protein sequence ID" value="VYT91224.1"/>
    <property type="molecule type" value="Genomic_DNA"/>
</dbReference>
<accession>A0A6N3AG69</accession>
<feature type="transmembrane region" description="Helical" evidence="1">
    <location>
        <begin position="75"/>
        <end position="95"/>
    </location>
</feature>